<evidence type="ECO:0000256" key="11">
    <source>
        <dbReference type="ARBA" id="ARBA00029750"/>
    </source>
</evidence>
<evidence type="ECO:0000256" key="3">
    <source>
        <dbReference type="ARBA" id="ARBA00010703"/>
    </source>
</evidence>
<dbReference type="Pfam" id="PF24681">
    <property type="entry name" value="Kelch_KLHDC2_KLHL20_DRC7"/>
    <property type="match status" value="1"/>
</dbReference>
<comment type="similarity">
    <text evidence="3">Belongs to the methyltransferase superfamily. LCMT family.</text>
</comment>
<name>A0ABQ8SBW1_PERAM</name>
<reference evidence="14 15" key="1">
    <citation type="journal article" date="2022" name="Allergy">
        <title>Genome assembly and annotation of Periplaneta americana reveal a comprehensive cockroach allergen profile.</title>
        <authorList>
            <person name="Wang L."/>
            <person name="Xiong Q."/>
            <person name="Saelim N."/>
            <person name="Wang L."/>
            <person name="Nong W."/>
            <person name="Wan A.T."/>
            <person name="Shi M."/>
            <person name="Liu X."/>
            <person name="Cao Q."/>
            <person name="Hui J.H.L."/>
            <person name="Sookrung N."/>
            <person name="Leung T.F."/>
            <person name="Tungtrongchitr A."/>
            <person name="Tsui S.K.W."/>
        </authorList>
    </citation>
    <scope>NUCLEOTIDE SEQUENCE [LARGE SCALE GENOMIC DNA]</scope>
    <source>
        <strain evidence="14">PWHHKU_190912</strain>
    </source>
</reference>
<keyword evidence="7" id="KW-0489">Methyltransferase</keyword>
<evidence type="ECO:0000256" key="1">
    <source>
        <dbReference type="ARBA" id="ARBA00001806"/>
    </source>
</evidence>
<protein>
    <recommendedName>
        <fullName evidence="6">tRNA wybutosine-synthesizing protein 4</fullName>
        <ecNumber evidence="5">2.1.1.290</ecNumber>
        <ecNumber evidence="4">2.3.1.231</ecNumber>
    </recommendedName>
    <alternativeName>
        <fullName evidence="12">tRNA(Phe) (7-(3-amino-3-(methoxycarbonyl)propyl)wyosine(37)-N)-methoxycarbonyltransferase</fullName>
    </alternativeName>
    <alternativeName>
        <fullName evidence="11">tRNA(Phe) (7-(3-amino-3-carboxypropyl)wyosine(37)-O)-methyltransferase</fullName>
    </alternativeName>
</protein>
<evidence type="ECO:0000256" key="9">
    <source>
        <dbReference type="ARBA" id="ARBA00022691"/>
    </source>
</evidence>
<dbReference type="Gene3D" id="2.120.10.80">
    <property type="entry name" value="Kelch-type beta propeller"/>
    <property type="match status" value="1"/>
</dbReference>
<dbReference type="SUPFAM" id="SSF50965">
    <property type="entry name" value="Galactose oxidase, central domain"/>
    <property type="match status" value="1"/>
</dbReference>
<evidence type="ECO:0000313" key="15">
    <source>
        <dbReference type="Proteomes" id="UP001148838"/>
    </source>
</evidence>
<comment type="pathway">
    <text evidence="2">tRNA modification; wybutosine-tRNA(Phe) biosynthesis.</text>
</comment>
<gene>
    <name evidence="14" type="ORF">ANN_19779</name>
</gene>
<dbReference type="InterPro" id="IPR011043">
    <property type="entry name" value="Gal_Oxase/kelch_b-propeller"/>
</dbReference>
<dbReference type="InterPro" id="IPR029063">
    <property type="entry name" value="SAM-dependent_MTases_sf"/>
</dbReference>
<dbReference type="EC" id="2.3.1.231" evidence="4"/>
<keyword evidence="9" id="KW-0949">S-adenosyl-L-methionine</keyword>
<evidence type="ECO:0000256" key="6">
    <source>
        <dbReference type="ARBA" id="ARBA00018045"/>
    </source>
</evidence>
<dbReference type="SUPFAM" id="SSF53335">
    <property type="entry name" value="S-adenosyl-L-methionine-dependent methyltransferases"/>
    <property type="match status" value="1"/>
</dbReference>
<sequence length="675" mass="75921">MRANYVQGTNDFNTVSKCSMAKNGYFKDDYVRYFVSKCNRRTPLIHLGYYMRVLAVDFTLRSFLEELSAQSAQIVSCGAGFDTSFFRLAANSVLHPNVHFFEVDFKEVVERKTECIRSSKPLQDCIGPYEVNQNGAGGLVGSQYHLVACDLQVLDKLESSLKLAGVNFSLPTLLLAECAICYMDEASASSLIEWAASKFEDSTFVTYEQVYPNDGFGIVMQKHFEDMNSPLLSLTKFPDLESQEERYTSRSWKSCNVWTALDMFQQILSPGERKKIVSLEPFDELEEWHLEGCHFALMVARLPERPHVEWELIETLCRQPICRFAQKSVKVTENNCYDILIIGGFGPSAESLHGRRHEVVNIYSRKEQHMENESTSAVGNNLDVEDVIQECDVKLDMLHHTCTRLSLCGPDGATRIMVYGGRYSPCRAVNSWPVILTVVKCETGLCIRMDKSETASIENAPQVRWRHSAVCLIGSSSLHAEDHVAVFGGRTSDFRVLQDLHIWTVNASDLKISCREVTDCSSSSSRSWPSARFSHSAAVWRKSSMVVTGGLGEELMPFNDVWCFNLESETWSKLTVDGMLPRYSHTSAIYEDKLVLIGGVNTLPGNQPGVCVVDLNTTSCCEYTLPMQDPMRPIMLHNHTRPLPSFLASFLNSWSHSSLLLLFVKRMTIDASSLA</sequence>
<evidence type="ECO:0000256" key="8">
    <source>
        <dbReference type="ARBA" id="ARBA00022679"/>
    </source>
</evidence>
<dbReference type="InterPro" id="IPR007213">
    <property type="entry name" value="Ppm1/Ppm2/Tcmp"/>
</dbReference>
<evidence type="ECO:0000256" key="5">
    <source>
        <dbReference type="ARBA" id="ARBA00012779"/>
    </source>
</evidence>
<keyword evidence="8" id="KW-0808">Transferase</keyword>
<dbReference type="EC" id="2.1.1.290" evidence="5"/>
<dbReference type="PANTHER" id="PTHR46529">
    <property type="entry name" value="TRNA WYBUTOSINE-SYNTHESIZING PROTEIN 4"/>
    <property type="match status" value="1"/>
</dbReference>
<evidence type="ECO:0000256" key="12">
    <source>
        <dbReference type="ARBA" id="ARBA00030847"/>
    </source>
</evidence>
<proteinExistence type="inferred from homology"/>
<evidence type="ECO:0000256" key="4">
    <source>
        <dbReference type="ARBA" id="ARBA00012155"/>
    </source>
</evidence>
<comment type="catalytic activity">
    <reaction evidence="1">
        <text>7-[(3S)-3-amino-3-carboxypropyl]wyosine(37) in tRNA(Phe) + S-adenosyl-L-methionine = 7-[(3S)-(3-amino-3-methoxycarbonyl)propyl]wyosine(37) in tRNA(Phe) + S-adenosyl-L-homocysteine</text>
        <dbReference type="Rhea" id="RHEA:36903"/>
        <dbReference type="Rhea" id="RHEA-COMP:10379"/>
        <dbReference type="Rhea" id="RHEA-COMP:11844"/>
        <dbReference type="ChEBI" id="CHEBI:57856"/>
        <dbReference type="ChEBI" id="CHEBI:59789"/>
        <dbReference type="ChEBI" id="CHEBI:73543"/>
        <dbReference type="ChEBI" id="CHEBI:74275"/>
        <dbReference type="EC" id="2.1.1.290"/>
    </reaction>
</comment>
<accession>A0ABQ8SBW1</accession>
<evidence type="ECO:0000256" key="7">
    <source>
        <dbReference type="ARBA" id="ARBA00022603"/>
    </source>
</evidence>
<dbReference type="PANTHER" id="PTHR46529:SF1">
    <property type="entry name" value="TRNA WYBUTOSINE-SYNTHESIZING PROTEIN 4"/>
    <property type="match status" value="1"/>
</dbReference>
<dbReference type="InterPro" id="IPR015915">
    <property type="entry name" value="Kelch-typ_b-propeller"/>
</dbReference>
<comment type="caution">
    <text evidence="14">The sequence shown here is derived from an EMBL/GenBank/DDBJ whole genome shotgun (WGS) entry which is preliminary data.</text>
</comment>
<organism evidence="14 15">
    <name type="scientific">Periplaneta americana</name>
    <name type="common">American cockroach</name>
    <name type="synonym">Blatta americana</name>
    <dbReference type="NCBI Taxonomy" id="6978"/>
    <lineage>
        <taxon>Eukaryota</taxon>
        <taxon>Metazoa</taxon>
        <taxon>Ecdysozoa</taxon>
        <taxon>Arthropoda</taxon>
        <taxon>Hexapoda</taxon>
        <taxon>Insecta</taxon>
        <taxon>Pterygota</taxon>
        <taxon>Neoptera</taxon>
        <taxon>Polyneoptera</taxon>
        <taxon>Dictyoptera</taxon>
        <taxon>Blattodea</taxon>
        <taxon>Blattoidea</taxon>
        <taxon>Blattidae</taxon>
        <taxon>Blattinae</taxon>
        <taxon>Periplaneta</taxon>
    </lineage>
</organism>
<evidence type="ECO:0000256" key="13">
    <source>
        <dbReference type="ARBA" id="ARBA00049250"/>
    </source>
</evidence>
<dbReference type="EMBL" id="JAJSOF020000031">
    <property type="protein sequence ID" value="KAJ4431182.1"/>
    <property type="molecule type" value="Genomic_DNA"/>
</dbReference>
<dbReference type="Proteomes" id="UP001148838">
    <property type="component" value="Unassembled WGS sequence"/>
</dbReference>
<dbReference type="Gene3D" id="3.40.50.150">
    <property type="entry name" value="Vaccinia Virus protein VP39"/>
    <property type="match status" value="1"/>
</dbReference>
<evidence type="ECO:0000256" key="2">
    <source>
        <dbReference type="ARBA" id="ARBA00004797"/>
    </source>
</evidence>
<keyword evidence="10" id="KW-0819">tRNA processing</keyword>
<keyword evidence="15" id="KW-1185">Reference proteome</keyword>
<evidence type="ECO:0000256" key="10">
    <source>
        <dbReference type="ARBA" id="ARBA00022694"/>
    </source>
</evidence>
<dbReference type="Pfam" id="PF04072">
    <property type="entry name" value="LCM"/>
    <property type="match status" value="1"/>
</dbReference>
<comment type="catalytic activity">
    <reaction evidence="13">
        <text>7-[(3S)-(3-amino-3-methoxycarbonyl)propyl]wyosine(37) in tRNA(Phe) + S-adenosyl-L-methionine + CO2 = wybutosine(37) in tRNA(Phe) + S-adenosyl-L-homocysteine + 2 H(+)</text>
        <dbReference type="Rhea" id="RHEA:37119"/>
        <dbReference type="Rhea" id="RHEA-COMP:11844"/>
        <dbReference type="Rhea" id="RHEA-COMP:11847"/>
        <dbReference type="ChEBI" id="CHEBI:15378"/>
        <dbReference type="ChEBI" id="CHEBI:16526"/>
        <dbReference type="ChEBI" id="CHEBI:57856"/>
        <dbReference type="ChEBI" id="CHEBI:59789"/>
        <dbReference type="ChEBI" id="CHEBI:73544"/>
        <dbReference type="ChEBI" id="CHEBI:74275"/>
        <dbReference type="EC" id="2.3.1.231"/>
    </reaction>
</comment>
<evidence type="ECO:0000313" key="14">
    <source>
        <dbReference type="EMBL" id="KAJ4431182.1"/>
    </source>
</evidence>